<accession>A0AAW1JPZ8</accession>
<feature type="domain" description="DNA helicase Pif1-like DEAD-box helicase" evidence="2">
    <location>
        <begin position="789"/>
        <end position="996"/>
    </location>
</feature>
<dbReference type="GO" id="GO:0000723">
    <property type="term" value="P:telomere maintenance"/>
    <property type="evidence" value="ECO:0007669"/>
    <property type="project" value="InterPro"/>
</dbReference>
<dbReference type="InterPro" id="IPR025476">
    <property type="entry name" value="Helitron_helicase-like"/>
</dbReference>
<dbReference type="GO" id="GO:0006310">
    <property type="term" value="P:DNA recombination"/>
    <property type="evidence" value="ECO:0007669"/>
    <property type="project" value="UniProtKB-KW"/>
</dbReference>
<evidence type="ECO:0000313" key="5">
    <source>
        <dbReference type="EMBL" id="KAK9706454.1"/>
    </source>
</evidence>
<dbReference type="GO" id="GO:0016787">
    <property type="term" value="F:hydrolase activity"/>
    <property type="evidence" value="ECO:0007669"/>
    <property type="project" value="UniProtKB-KW"/>
</dbReference>
<reference evidence="5" key="1">
    <citation type="submission" date="2024-03" db="EMBL/GenBank/DDBJ databases">
        <title>WGS assembly of Saponaria officinalis var. Norfolk2.</title>
        <authorList>
            <person name="Jenkins J."/>
            <person name="Shu S."/>
            <person name="Grimwood J."/>
            <person name="Barry K."/>
            <person name="Goodstein D."/>
            <person name="Schmutz J."/>
            <person name="Leebens-Mack J."/>
            <person name="Osbourn A."/>
        </authorList>
    </citation>
    <scope>NUCLEOTIDE SEQUENCE [LARGE SCALE GENOMIC DNA]</scope>
    <source>
        <strain evidence="5">JIC</strain>
    </source>
</reference>
<dbReference type="Pfam" id="PF21530">
    <property type="entry name" value="Pif1_2B_dom"/>
    <property type="match status" value="1"/>
</dbReference>
<feature type="domain" description="Helitron helicase-like" evidence="3">
    <location>
        <begin position="240"/>
        <end position="411"/>
    </location>
</feature>
<evidence type="ECO:0000313" key="6">
    <source>
        <dbReference type="Proteomes" id="UP001443914"/>
    </source>
</evidence>
<dbReference type="Pfam" id="PF14214">
    <property type="entry name" value="Helitron_like_N"/>
    <property type="match status" value="1"/>
</dbReference>
<dbReference type="SUPFAM" id="SSF52540">
    <property type="entry name" value="P-loop containing nucleoside triphosphate hydrolases"/>
    <property type="match status" value="2"/>
</dbReference>
<protein>
    <recommendedName>
        <fullName evidence="1">ATP-dependent DNA helicase</fullName>
        <ecNumber evidence="1">5.6.2.3</ecNumber>
    </recommendedName>
</protein>
<dbReference type="Gene3D" id="3.40.50.300">
    <property type="entry name" value="P-loop containing nucleotide triphosphate hydrolases"/>
    <property type="match status" value="2"/>
</dbReference>
<sequence length="1255" mass="142199">MQVLEPGSGQCFKSCTKCLAKKFVYESRNFCCGDGAIILPSSTHPPELIRLFTSSDPLSVHFRQFARLYNNLFAFSSIGGNIDSQTIKGIYIFKLHGQIYHNVSDLVPQDNNPKYLQLYFYDGQHEAANRTTCFKELNRAVIDIQMTVTQTNPYARFFRSLQEINITHDTKIQLTQNPANDQRVSNAPTSDEVTAIWSEDSTSGTEALLEAEAHQSSHQVHSKERNVSCREYYSKKLQNRLGNMILRAGRCLQQYVVDMYVKLENTRLDFLRHNQDTIRAESYQGLLDTIDTGEQCAANVGRRVILPATYIGGPRDMKRRYLNAMALVQCYGKPDFFITITCNAQWPEIQNELACGEEAQNRPDLVARVFRAKLLALKKKIVEQTIFGEVAAFVYVVEFQKRGLSHAHILLIMKPGNKMNCPDDFDKFVCAEIPPVTRTHLRRAVLRHMMHGPCGQLNPDCSCMKHKKSLGRCKYVYPKSFTSETTKNDDGYLVYRRRQTGENVQIRGKTLNNRWVIPYNPYLMDLFDCHLNVEVCSTIQAVKYLYKYVYKGHDRISFNVAPEADISLIDEIQEYRSGRWVSPVEAIWRIYGFDLFEIHPPVMALPIHLPGMQTTQMWPHEKLTHVVSNKKRIRTPLTEFFRINRLLITHVVAPKSFEDLRTVDGYCCSSYQEAALKLKLIEDDNMVELSLDEAAAVQMPSALRHMFATILIFCQPKDPTAVWDKYYTLLSEDYSREHLNDAYTTKSLKTFGLAHLNEHQDALLCQSQDILDALNAPIPEQCMISRDSLNLEQQEAFNIIMKHVRESKPGAFFVDGPGGTGKTYLYNALYAEFRLKGKIVLPTATSGIAAANIPSGRTTHSRFKLPIDLEISLSCAVPKQSSLAALIRATNLIIWDEASMARRESVEALDQLLRDLCNPDLIFGGKLIVFGGDFRQVLPVVQHKSIHEVVKSSMIASVIWPQLTKFRLTINMRAKNDPSFFDFLLSLGNGELQTAESELVQLPEGIVKDTSEIGTDLIAAVADTAYPESDITNIGTSMFNNRSILTPMNEDVDDINTFMINKFPGTPVMYRGFDSMLTENYNIYPSEFINKLCPGGMSPYELIQKKNCPVILLRNLLPFAGLCNGTKLICVQFTPNVIECIITNGHHSAEHVFIPRIKLRRSSSSNYPFQFQRNQFPLKLSFAMTINKSQGQTLDQVVVYLPRPCFSPAQLYVALSRAREASRVTVVAASTEHSSSQHSVKNIVLFEVLRLAGII</sequence>
<dbReference type="GO" id="GO:0006281">
    <property type="term" value="P:DNA repair"/>
    <property type="evidence" value="ECO:0007669"/>
    <property type="project" value="UniProtKB-KW"/>
</dbReference>
<dbReference type="GO" id="GO:0043139">
    <property type="term" value="F:5'-3' DNA helicase activity"/>
    <property type="evidence" value="ECO:0007669"/>
    <property type="project" value="UniProtKB-EC"/>
</dbReference>
<organism evidence="5 6">
    <name type="scientific">Saponaria officinalis</name>
    <name type="common">Common soapwort</name>
    <name type="synonym">Lychnis saponaria</name>
    <dbReference type="NCBI Taxonomy" id="3572"/>
    <lineage>
        <taxon>Eukaryota</taxon>
        <taxon>Viridiplantae</taxon>
        <taxon>Streptophyta</taxon>
        <taxon>Embryophyta</taxon>
        <taxon>Tracheophyta</taxon>
        <taxon>Spermatophyta</taxon>
        <taxon>Magnoliopsida</taxon>
        <taxon>eudicotyledons</taxon>
        <taxon>Gunneridae</taxon>
        <taxon>Pentapetalae</taxon>
        <taxon>Caryophyllales</taxon>
        <taxon>Caryophyllaceae</taxon>
        <taxon>Caryophylleae</taxon>
        <taxon>Saponaria</taxon>
    </lineage>
</organism>
<dbReference type="GO" id="GO:0005524">
    <property type="term" value="F:ATP binding"/>
    <property type="evidence" value="ECO:0007669"/>
    <property type="project" value="UniProtKB-KW"/>
</dbReference>
<comment type="cofactor">
    <cofactor evidence="1">
        <name>Mg(2+)</name>
        <dbReference type="ChEBI" id="CHEBI:18420"/>
    </cofactor>
</comment>
<evidence type="ECO:0000256" key="1">
    <source>
        <dbReference type="RuleBase" id="RU363044"/>
    </source>
</evidence>
<comment type="caution">
    <text evidence="5">The sequence shown here is derived from an EMBL/GenBank/DDBJ whole genome shotgun (WGS) entry which is preliminary data.</text>
</comment>
<proteinExistence type="inferred from homology"/>
<dbReference type="Pfam" id="PF05970">
    <property type="entry name" value="PIF1"/>
    <property type="match status" value="1"/>
</dbReference>
<dbReference type="FunFam" id="3.40.50.300:FF:002884">
    <property type="entry name" value="ATP-dependent DNA helicase"/>
    <property type="match status" value="1"/>
</dbReference>
<keyword evidence="1" id="KW-0547">Nucleotide-binding</keyword>
<dbReference type="PANTHER" id="PTHR10492">
    <property type="match status" value="1"/>
</dbReference>
<keyword evidence="1" id="KW-0234">DNA repair</keyword>
<evidence type="ECO:0000259" key="3">
    <source>
        <dbReference type="Pfam" id="PF14214"/>
    </source>
</evidence>
<evidence type="ECO:0000259" key="4">
    <source>
        <dbReference type="Pfam" id="PF21530"/>
    </source>
</evidence>
<dbReference type="InterPro" id="IPR010285">
    <property type="entry name" value="DNA_helicase_pif1-like_DEAD"/>
</dbReference>
<dbReference type="CDD" id="cd18809">
    <property type="entry name" value="SF1_C_RecD"/>
    <property type="match status" value="1"/>
</dbReference>
<evidence type="ECO:0000259" key="2">
    <source>
        <dbReference type="Pfam" id="PF05970"/>
    </source>
</evidence>
<keyword evidence="6" id="KW-1185">Reference proteome</keyword>
<comment type="catalytic activity">
    <reaction evidence="1">
        <text>ATP + H2O = ADP + phosphate + H(+)</text>
        <dbReference type="Rhea" id="RHEA:13065"/>
        <dbReference type="ChEBI" id="CHEBI:15377"/>
        <dbReference type="ChEBI" id="CHEBI:15378"/>
        <dbReference type="ChEBI" id="CHEBI:30616"/>
        <dbReference type="ChEBI" id="CHEBI:43474"/>
        <dbReference type="ChEBI" id="CHEBI:456216"/>
        <dbReference type="EC" id="5.6.2.3"/>
    </reaction>
</comment>
<dbReference type="PANTHER" id="PTHR10492:SF94">
    <property type="entry name" value="ATP-DEPENDENT DNA HELICASE"/>
    <property type="match status" value="1"/>
</dbReference>
<name>A0AAW1JPZ8_SAPOF</name>
<keyword evidence="1" id="KW-0347">Helicase</keyword>
<dbReference type="Proteomes" id="UP001443914">
    <property type="component" value="Unassembled WGS sequence"/>
</dbReference>
<dbReference type="InterPro" id="IPR027417">
    <property type="entry name" value="P-loop_NTPase"/>
</dbReference>
<feature type="domain" description="DNA helicase Pif1-like 2B" evidence="4">
    <location>
        <begin position="1087"/>
        <end position="1133"/>
    </location>
</feature>
<gene>
    <name evidence="5" type="ORF">RND81_07G125800</name>
</gene>
<dbReference type="EC" id="5.6.2.3" evidence="1"/>
<keyword evidence="1" id="KW-0378">Hydrolase</keyword>
<keyword evidence="1" id="KW-0233">DNA recombination</keyword>
<dbReference type="InterPro" id="IPR049163">
    <property type="entry name" value="Pif1-like_2B_dom"/>
</dbReference>
<keyword evidence="1" id="KW-0067">ATP-binding</keyword>
<dbReference type="EMBL" id="JBDFQZ010000007">
    <property type="protein sequence ID" value="KAK9706454.1"/>
    <property type="molecule type" value="Genomic_DNA"/>
</dbReference>
<keyword evidence="1" id="KW-0227">DNA damage</keyword>
<comment type="similarity">
    <text evidence="1">Belongs to the helicase family.</text>
</comment>
<dbReference type="AlphaFoldDB" id="A0AAW1JPZ8"/>